<dbReference type="OrthoDB" id="244107at2759"/>
<dbReference type="EMBL" id="BEGY01000001">
    <property type="protein sequence ID" value="GAX72786.1"/>
    <property type="molecule type" value="Genomic_DNA"/>
</dbReference>
<dbReference type="InterPro" id="IPR011990">
    <property type="entry name" value="TPR-like_helical_dom_sf"/>
</dbReference>
<dbReference type="STRING" id="1157962.A0A250WQ12"/>
<evidence type="ECO:0000259" key="5">
    <source>
        <dbReference type="Pfam" id="PF23411"/>
    </source>
</evidence>
<feature type="repeat" description="CHCR" evidence="3">
    <location>
        <begin position="709"/>
        <end position="866"/>
    </location>
</feature>
<keyword evidence="2" id="KW-0653">Protein transport</keyword>
<dbReference type="SMART" id="SM00320">
    <property type="entry name" value="WD40"/>
    <property type="match status" value="2"/>
</dbReference>
<dbReference type="PROSITE" id="PS50236">
    <property type="entry name" value="CHCR"/>
    <property type="match status" value="1"/>
</dbReference>
<gene>
    <name evidence="6" type="ORF">CEUSTIGMA_g242.t1</name>
</gene>
<keyword evidence="1" id="KW-0813">Transport</keyword>
<dbReference type="InterPro" id="IPR001680">
    <property type="entry name" value="WD40_rpt"/>
</dbReference>
<feature type="compositionally biased region" description="Polar residues" evidence="4">
    <location>
        <begin position="1062"/>
        <end position="1083"/>
    </location>
</feature>
<dbReference type="InterPro" id="IPR036322">
    <property type="entry name" value="WD40_repeat_dom_sf"/>
</dbReference>
<sequence length="1107" mass="121635">MVNEIHDHEVREPNLKYESLGGDVNSITNDEVSSLCLSDKILAIGTSKGNVHVLDYSGNEIRRLELHSGRVNDISFDKDEEHIATCSQDCSVVVINLYTDVRQRQVYKKPVKTLAIDPRYASRKTKEYVSAGDVGMVQLSTQGWLGRSEYPLYEGKVQLVRWSDSLVAWGSSKAVTVYDTNTHSQLRTITRYPPLSRNKVIPAVTSQSNSSSSTAAAAAAAAASSAAQAAAAPEGHVAIWFGNGSKLYISWPDCIKVARVIAMENNIGSLTHQLEVVMEMYTDYFVLGVSPFGEDLAVLTYPVGARGEETAASTEPGTSAAPEPETSSVAGPSTDGLPAPVSKEAVFNRGTNSASAAAVAATGGSRPAGQRWVVLPGRKPKLRIVSVTNKVLAEDELPVEGWERRSHLDYFLVPSLPVMSAKTNQSLPKTKDLNSNSASVHSPPASVPKSMSSSTVSTATSSHQDTPVHSHFKEADVESMYFIVSPKSILVSRTRDTNDHVLWLLEHHRYEEALITAETERSVPADTYEKVVQAYMDDLLQREAYEAAAQLSPRLLKQNEGMWEKWVYLFAQTRQLPKLAPHIPTENPRLRDVVYEMVLRSLLVAPEDHPTLLELVRAWPQGLFSMPTLVDAVAARMKRPGGDDPTLWRLLALLYQRQGRPDLSLSILLQLKSPDAFSFIEQHALVGDLVGGRAAVLLDIDESAALRMLTRNVEALPPAVVVPSLQECLDEALGRGADEEAGVWRSRLYRYLAGVMELDASAASDYHELQVQLTADYAPSKLMEFLTASQYYPLEAALAICQRRNMVSEQVYILGRMGISRQALHLIIEKLGDIPQAIDFVRCQRDEELWDYLITWALGSSETTGALMDHAGGYINPLTLIKRLPKGLTVPRLRDRLRTIIGDFRTQTSLHEGCNGILRSDCMHLMHRLYFEARHSIRLCYVEWKDRMSGHVTWKRYDSITGALEMISLHSMPSAIMTALDAAGRTSSPTFSQLSQGKLLSPASTSPGDSSHSIGKFINVPWIGFNVEDAAAHIKLDSKDGSVSEGGAATEYNAQHKRNMKGRSQVTNNGAQKRRQQAASAVSNYDPAAWAPQSGTGLSAPSLVRRL</sequence>
<dbReference type="AlphaFoldDB" id="A0A250WQ12"/>
<feature type="region of interest" description="Disordered" evidence="4">
    <location>
        <begin position="1051"/>
        <end position="1107"/>
    </location>
</feature>
<dbReference type="Pfam" id="PF23556">
    <property type="entry name" value="TPR_Vps41"/>
    <property type="match status" value="1"/>
</dbReference>
<feature type="compositionally biased region" description="Low complexity" evidence="4">
    <location>
        <begin position="434"/>
        <end position="462"/>
    </location>
</feature>
<dbReference type="InterPro" id="IPR000547">
    <property type="entry name" value="Clathrin_H-chain/VPS_repeat"/>
</dbReference>
<dbReference type="Gene3D" id="2.130.10.10">
    <property type="entry name" value="YVTN repeat-like/Quinoprotein amine dehydrogenase"/>
    <property type="match status" value="1"/>
</dbReference>
<dbReference type="GO" id="GO:0005770">
    <property type="term" value="C:late endosome"/>
    <property type="evidence" value="ECO:0007669"/>
    <property type="project" value="TreeGrafter"/>
</dbReference>
<reference evidence="6 7" key="1">
    <citation type="submission" date="2017-08" db="EMBL/GenBank/DDBJ databases">
        <title>Acidophilic green algal genome provides insights into adaptation to an acidic environment.</title>
        <authorList>
            <person name="Hirooka S."/>
            <person name="Hirose Y."/>
            <person name="Kanesaki Y."/>
            <person name="Higuchi S."/>
            <person name="Fujiwara T."/>
            <person name="Onuma R."/>
            <person name="Era A."/>
            <person name="Ohbayashi R."/>
            <person name="Uzuka A."/>
            <person name="Nozaki H."/>
            <person name="Yoshikawa H."/>
            <person name="Miyagishima S.Y."/>
        </authorList>
    </citation>
    <scope>NUCLEOTIDE SEQUENCE [LARGE SCALE GENOMIC DNA]</scope>
    <source>
        <strain evidence="6 7">NIES-2499</strain>
    </source>
</reference>
<feature type="region of interest" description="Disordered" evidence="4">
    <location>
        <begin position="991"/>
        <end position="1010"/>
    </location>
</feature>
<evidence type="ECO:0000256" key="4">
    <source>
        <dbReference type="SAM" id="MobiDB-lite"/>
    </source>
</evidence>
<dbReference type="GO" id="GO:0009267">
    <property type="term" value="P:cellular response to starvation"/>
    <property type="evidence" value="ECO:0007669"/>
    <property type="project" value="TreeGrafter"/>
</dbReference>
<evidence type="ECO:0000313" key="6">
    <source>
        <dbReference type="EMBL" id="GAX72786.1"/>
    </source>
</evidence>
<dbReference type="Proteomes" id="UP000232323">
    <property type="component" value="Unassembled WGS sequence"/>
</dbReference>
<feature type="region of interest" description="Disordered" evidence="4">
    <location>
        <begin position="425"/>
        <end position="468"/>
    </location>
</feature>
<dbReference type="Gene3D" id="1.25.40.10">
    <property type="entry name" value="Tetratricopeptide repeat domain"/>
    <property type="match status" value="1"/>
</dbReference>
<dbReference type="PANTHER" id="PTHR12616:SF1">
    <property type="entry name" value="VACUOLAR PROTEIN SORTING-ASSOCIATED PROTEIN 41 HOMOLOG"/>
    <property type="match status" value="1"/>
</dbReference>
<dbReference type="GO" id="GO:0034058">
    <property type="term" value="P:endosomal vesicle fusion"/>
    <property type="evidence" value="ECO:0007669"/>
    <property type="project" value="TreeGrafter"/>
</dbReference>
<dbReference type="PANTHER" id="PTHR12616">
    <property type="entry name" value="VACUOLAR PROTEIN SORTING VPS41"/>
    <property type="match status" value="1"/>
</dbReference>
<keyword evidence="7" id="KW-1185">Reference proteome</keyword>
<dbReference type="GO" id="GO:0016236">
    <property type="term" value="P:macroautophagy"/>
    <property type="evidence" value="ECO:0007669"/>
    <property type="project" value="TreeGrafter"/>
</dbReference>
<name>A0A250WQ12_9CHLO</name>
<organism evidence="6 7">
    <name type="scientific">Chlamydomonas eustigma</name>
    <dbReference type="NCBI Taxonomy" id="1157962"/>
    <lineage>
        <taxon>Eukaryota</taxon>
        <taxon>Viridiplantae</taxon>
        <taxon>Chlorophyta</taxon>
        <taxon>core chlorophytes</taxon>
        <taxon>Chlorophyceae</taxon>
        <taxon>CS clade</taxon>
        <taxon>Chlamydomonadales</taxon>
        <taxon>Chlamydomonadaceae</taxon>
        <taxon>Chlamydomonas</taxon>
    </lineage>
</organism>
<dbReference type="GO" id="GO:0030897">
    <property type="term" value="C:HOPS complex"/>
    <property type="evidence" value="ECO:0007669"/>
    <property type="project" value="TreeGrafter"/>
</dbReference>
<feature type="region of interest" description="Disordered" evidence="4">
    <location>
        <begin position="308"/>
        <end position="335"/>
    </location>
</feature>
<dbReference type="GO" id="GO:0006623">
    <property type="term" value="P:protein targeting to vacuole"/>
    <property type="evidence" value="ECO:0007669"/>
    <property type="project" value="InterPro"/>
</dbReference>
<evidence type="ECO:0000313" key="7">
    <source>
        <dbReference type="Proteomes" id="UP000232323"/>
    </source>
</evidence>
<proteinExistence type="predicted"/>
<evidence type="ECO:0000256" key="2">
    <source>
        <dbReference type="ARBA" id="ARBA00022927"/>
    </source>
</evidence>
<accession>A0A250WQ12</accession>
<evidence type="ECO:0000256" key="3">
    <source>
        <dbReference type="PROSITE-ProRule" id="PRU01006"/>
    </source>
</evidence>
<comment type="caution">
    <text evidence="6">The sequence shown here is derived from an EMBL/GenBank/DDBJ whole genome shotgun (WGS) entry which is preliminary data.</text>
</comment>
<dbReference type="SMART" id="SM00299">
    <property type="entry name" value="CLH"/>
    <property type="match status" value="1"/>
</dbReference>
<protein>
    <recommendedName>
        <fullName evidence="5">Vps41 beta-propeller domain-containing protein</fullName>
    </recommendedName>
</protein>
<dbReference type="InterPro" id="IPR057780">
    <property type="entry name" value="Beta-prop_Vps41"/>
</dbReference>
<feature type="domain" description="Vps41 beta-propeller" evidence="5">
    <location>
        <begin position="15"/>
        <end position="201"/>
    </location>
</feature>
<dbReference type="InterPro" id="IPR015943">
    <property type="entry name" value="WD40/YVTN_repeat-like_dom_sf"/>
</dbReference>
<dbReference type="Pfam" id="PF23411">
    <property type="entry name" value="Beta-prop_Vps41"/>
    <property type="match status" value="1"/>
</dbReference>
<dbReference type="InterPro" id="IPR045111">
    <property type="entry name" value="Vps41/Vps8"/>
</dbReference>
<evidence type="ECO:0000256" key="1">
    <source>
        <dbReference type="ARBA" id="ARBA00022448"/>
    </source>
</evidence>
<dbReference type="SUPFAM" id="SSF50978">
    <property type="entry name" value="WD40 repeat-like"/>
    <property type="match status" value="1"/>
</dbReference>